<dbReference type="Proteomes" id="UP001596505">
    <property type="component" value="Unassembled WGS sequence"/>
</dbReference>
<accession>A0ABW2PZE7</accession>
<dbReference type="PANTHER" id="PTHR43046">
    <property type="entry name" value="GDP-MANNOSE MANNOSYL HYDROLASE"/>
    <property type="match status" value="1"/>
</dbReference>
<keyword evidence="2" id="KW-0378">Hydrolase</keyword>
<gene>
    <name evidence="4" type="ORF">ACFQRG_17770</name>
</gene>
<reference evidence="5" key="1">
    <citation type="journal article" date="2019" name="Int. J. Syst. Evol. Microbiol.">
        <title>The Global Catalogue of Microorganisms (GCM) 10K type strain sequencing project: providing services to taxonomists for standard genome sequencing and annotation.</title>
        <authorList>
            <consortium name="The Broad Institute Genomics Platform"/>
            <consortium name="The Broad Institute Genome Sequencing Center for Infectious Disease"/>
            <person name="Wu L."/>
            <person name="Ma J."/>
        </authorList>
    </citation>
    <scope>NUCLEOTIDE SEQUENCE [LARGE SCALE GENOMIC DNA]</scope>
    <source>
        <strain evidence="5">CGMCC 1.16305</strain>
    </source>
</reference>
<dbReference type="Pfam" id="PF00293">
    <property type="entry name" value="NUDIX"/>
    <property type="match status" value="1"/>
</dbReference>
<comment type="caution">
    <text evidence="4">The sequence shown here is derived from an EMBL/GenBank/DDBJ whole genome shotgun (WGS) entry which is preliminary data.</text>
</comment>
<protein>
    <submittedName>
        <fullName evidence="4">NUDIX domain-containing protein</fullName>
    </submittedName>
</protein>
<organism evidence="4 5">
    <name type="scientific">Scopulibacillus cellulosilyticus</name>
    <dbReference type="NCBI Taxonomy" id="2665665"/>
    <lineage>
        <taxon>Bacteria</taxon>
        <taxon>Bacillati</taxon>
        <taxon>Bacillota</taxon>
        <taxon>Bacilli</taxon>
        <taxon>Bacillales</taxon>
        <taxon>Sporolactobacillaceae</taxon>
        <taxon>Scopulibacillus</taxon>
    </lineage>
</organism>
<dbReference type="CDD" id="cd18880">
    <property type="entry name" value="NUDIX_ADPRase"/>
    <property type="match status" value="1"/>
</dbReference>
<evidence type="ECO:0000313" key="5">
    <source>
        <dbReference type="Proteomes" id="UP001596505"/>
    </source>
</evidence>
<proteinExistence type="predicted"/>
<dbReference type="InterPro" id="IPR000086">
    <property type="entry name" value="NUDIX_hydrolase_dom"/>
</dbReference>
<dbReference type="Gene3D" id="3.90.79.10">
    <property type="entry name" value="Nucleoside Triphosphate Pyrophosphohydrolase"/>
    <property type="match status" value="1"/>
</dbReference>
<keyword evidence="5" id="KW-1185">Reference proteome</keyword>
<evidence type="ECO:0000256" key="2">
    <source>
        <dbReference type="ARBA" id="ARBA00022801"/>
    </source>
</evidence>
<dbReference type="RefSeq" id="WP_380968595.1">
    <property type="nucleotide sequence ID" value="NZ_JBHTCO010000039.1"/>
</dbReference>
<dbReference type="InterPro" id="IPR015797">
    <property type="entry name" value="NUDIX_hydrolase-like_dom_sf"/>
</dbReference>
<evidence type="ECO:0000256" key="1">
    <source>
        <dbReference type="ARBA" id="ARBA00001946"/>
    </source>
</evidence>
<dbReference type="PANTHER" id="PTHR43046:SF14">
    <property type="entry name" value="MUTT_NUDIX FAMILY PROTEIN"/>
    <property type="match status" value="1"/>
</dbReference>
<dbReference type="PROSITE" id="PS51462">
    <property type="entry name" value="NUDIX"/>
    <property type="match status" value="1"/>
</dbReference>
<feature type="domain" description="Nudix hydrolase" evidence="3">
    <location>
        <begin position="2"/>
        <end position="142"/>
    </location>
</feature>
<dbReference type="EMBL" id="JBHTCO010000039">
    <property type="protein sequence ID" value="MFC7394774.1"/>
    <property type="molecule type" value="Genomic_DNA"/>
</dbReference>
<sequence>MKIRHSAKAIIIKNGKLLVTENKDNFGTFYLLPGGGQKHGEDLHQALKRECYEEIGIRVEPKELIYLREYIGKNHEFHAFDGDVHKIEYIFLCKPASEDEPQAGRRPDQYQTGVTWLPLADLMDYRFYPKAACPLITERFYIKEHIDEQPVYLGDVN</sequence>
<comment type="cofactor">
    <cofactor evidence="1">
        <name>Mg(2+)</name>
        <dbReference type="ChEBI" id="CHEBI:18420"/>
    </cofactor>
</comment>
<evidence type="ECO:0000313" key="4">
    <source>
        <dbReference type="EMBL" id="MFC7394774.1"/>
    </source>
</evidence>
<dbReference type="SUPFAM" id="SSF55811">
    <property type="entry name" value="Nudix"/>
    <property type="match status" value="1"/>
</dbReference>
<evidence type="ECO:0000259" key="3">
    <source>
        <dbReference type="PROSITE" id="PS51462"/>
    </source>
</evidence>
<name>A0ABW2PZE7_9BACL</name>